<evidence type="ECO:0000256" key="1">
    <source>
        <dbReference type="ARBA" id="ARBA00023186"/>
    </source>
</evidence>
<reference evidence="5" key="1">
    <citation type="journal article" date="2020" name="mSystems">
        <title>Genome- and Community-Level Interaction Insights into Carbon Utilization and Element Cycling Functions of Hydrothermarchaeota in Hydrothermal Sediment.</title>
        <authorList>
            <person name="Zhou Z."/>
            <person name="Liu Y."/>
            <person name="Xu W."/>
            <person name="Pan J."/>
            <person name="Luo Z.H."/>
            <person name="Li M."/>
        </authorList>
    </citation>
    <scope>NUCLEOTIDE SEQUENCE [LARGE SCALE GENOMIC DNA]</scope>
    <source>
        <strain evidence="5">HyVt-26</strain>
    </source>
</reference>
<name>A0A831NVZ2_9GAMM</name>
<dbReference type="PANTHER" id="PTHR44825:SF1">
    <property type="entry name" value="DNAJ HOMOLOG SUBFAMILY C MEMBER 4"/>
    <property type="match status" value="1"/>
</dbReference>
<sequence>MFYIKQLLFVSSADHYRVLGVSPDASLGKIKAHHRAVIRLFDPDKNPDIDSWDDSYAPRLNEAYNTLKKPQQRAKYDRQLKARLSDDDWDVLHHPVPESSHTPRVTKNYAESPMDKVLGTWIWQRFPKLVVITGLLLILLIFIGLSYHSSNVLSLKQKVAVTPQSVDPRKTSLQQEREALQAILYPKTVLPETDVTVVASPVPVAAEKKGEVSLDQEAGISEESPDADPLAMTVTTDPIIAALAALGEQQGLQPQPAKISSDFEQSMPEELQAFSSSDNEGVSITQVNERPPNPSAQGRASDVGAASSPRLDGQELHGKQNVAMLAPQEDRHLAQPLIHPAMKKTGDQKPQPKIASISPLSPAPETVPPEKKSGLSVEDLSELQVLLQRYLLAYETGNWGRMAVLFDSSRHTESAWQTRLQMQHGKFFSITSNRRLKVQDTRWVIYPDGQVKALVNVELSAENKVRHAPEKYKGVVTLTFVDTVRGARLSDVADDLQPIKTISSLFSFFMPTARDQVEKPSSAVVTGKKTTDKVLGRIPDASVVIADHGDRVEQSAPKINKGAEIHPEQLVMRYVNLYRSGDLVGMMGLFTENALINGKQGIQYVAQYYDRLFHQTSVRQMKLTKIHKTQISKSTALLQLRATISNKFNDGNVWQRYTNDIEMEIIQRNSILYISRLTQKRYQE</sequence>
<keyword evidence="3" id="KW-0472">Membrane</keyword>
<feature type="region of interest" description="Disordered" evidence="2">
    <location>
        <begin position="342"/>
        <end position="375"/>
    </location>
</feature>
<dbReference type="CDD" id="cd06257">
    <property type="entry name" value="DnaJ"/>
    <property type="match status" value="1"/>
</dbReference>
<dbReference type="EMBL" id="DRCV01000175">
    <property type="protein sequence ID" value="HDK38140.1"/>
    <property type="molecule type" value="Genomic_DNA"/>
</dbReference>
<dbReference type="SUPFAM" id="SSF46565">
    <property type="entry name" value="Chaperone J-domain"/>
    <property type="match status" value="1"/>
</dbReference>
<dbReference type="InterPro" id="IPR052763">
    <property type="entry name" value="DnaJ_C4"/>
</dbReference>
<protein>
    <submittedName>
        <fullName evidence="5">J domain-containing protein</fullName>
    </submittedName>
</protein>
<feature type="region of interest" description="Disordered" evidence="2">
    <location>
        <begin position="269"/>
        <end position="313"/>
    </location>
</feature>
<evidence type="ECO:0000313" key="5">
    <source>
        <dbReference type="EMBL" id="HDK38140.1"/>
    </source>
</evidence>
<dbReference type="PANTHER" id="PTHR44825">
    <property type="match status" value="1"/>
</dbReference>
<dbReference type="InterPro" id="IPR036869">
    <property type="entry name" value="J_dom_sf"/>
</dbReference>
<feature type="domain" description="J" evidence="4">
    <location>
        <begin position="14"/>
        <end position="80"/>
    </location>
</feature>
<evidence type="ECO:0000256" key="3">
    <source>
        <dbReference type="SAM" id="Phobius"/>
    </source>
</evidence>
<dbReference type="Proteomes" id="UP000885822">
    <property type="component" value="Unassembled WGS sequence"/>
</dbReference>
<comment type="caution">
    <text evidence="5">The sequence shown here is derived from an EMBL/GenBank/DDBJ whole genome shotgun (WGS) entry which is preliminary data.</text>
</comment>
<dbReference type="Pfam" id="PF00226">
    <property type="entry name" value="DnaJ"/>
    <property type="match status" value="1"/>
</dbReference>
<evidence type="ECO:0000256" key="2">
    <source>
        <dbReference type="SAM" id="MobiDB-lite"/>
    </source>
</evidence>
<dbReference type="InterPro" id="IPR001623">
    <property type="entry name" value="DnaJ_domain"/>
</dbReference>
<gene>
    <name evidence="5" type="ORF">ENG92_03905</name>
</gene>
<keyword evidence="3" id="KW-0812">Transmembrane</keyword>
<dbReference type="PROSITE" id="PS50076">
    <property type="entry name" value="DNAJ_2"/>
    <property type="match status" value="1"/>
</dbReference>
<feature type="compositionally biased region" description="Polar residues" evidence="2">
    <location>
        <begin position="273"/>
        <end position="288"/>
    </location>
</feature>
<accession>A0A831NVZ2</accession>
<feature type="region of interest" description="Disordered" evidence="2">
    <location>
        <begin position="209"/>
        <end position="230"/>
    </location>
</feature>
<dbReference type="SUPFAM" id="SSF54427">
    <property type="entry name" value="NTF2-like"/>
    <property type="match status" value="1"/>
</dbReference>
<keyword evidence="1" id="KW-0143">Chaperone</keyword>
<feature type="transmembrane region" description="Helical" evidence="3">
    <location>
        <begin position="129"/>
        <end position="147"/>
    </location>
</feature>
<evidence type="ECO:0000259" key="4">
    <source>
        <dbReference type="PROSITE" id="PS50076"/>
    </source>
</evidence>
<organism evidence="5">
    <name type="scientific">Thiolapillus brandeum</name>
    <dbReference type="NCBI Taxonomy" id="1076588"/>
    <lineage>
        <taxon>Bacteria</taxon>
        <taxon>Pseudomonadati</taxon>
        <taxon>Pseudomonadota</taxon>
        <taxon>Gammaproteobacteria</taxon>
        <taxon>Chromatiales</taxon>
        <taxon>Sedimenticolaceae</taxon>
        <taxon>Thiolapillus</taxon>
    </lineage>
</organism>
<dbReference type="SMART" id="SM00271">
    <property type="entry name" value="DnaJ"/>
    <property type="match status" value="1"/>
</dbReference>
<keyword evidence="3" id="KW-1133">Transmembrane helix</keyword>
<dbReference type="Gene3D" id="1.10.287.110">
    <property type="entry name" value="DnaJ domain"/>
    <property type="match status" value="1"/>
</dbReference>
<dbReference type="InterPro" id="IPR032710">
    <property type="entry name" value="NTF2-like_dom_sf"/>
</dbReference>
<dbReference type="AlphaFoldDB" id="A0A831NVZ2"/>
<proteinExistence type="predicted"/>